<dbReference type="InterPro" id="IPR006050">
    <property type="entry name" value="DNA_photolyase_N"/>
</dbReference>
<dbReference type="AlphaFoldDB" id="U7VDB4"/>
<evidence type="ECO:0000256" key="5">
    <source>
        <dbReference type="ARBA" id="ARBA00022630"/>
    </source>
</evidence>
<dbReference type="Gene3D" id="1.10.579.10">
    <property type="entry name" value="DNA Cyclobutane Dipyrimidine Photolyase, subunit A, domain 3"/>
    <property type="match status" value="1"/>
</dbReference>
<dbReference type="PROSITE" id="PS01083">
    <property type="entry name" value="DNA_PHOTOLYASES_2_1"/>
    <property type="match status" value="1"/>
</dbReference>
<keyword evidence="5" id="KW-0285">Flavoprotein</keyword>
<keyword evidence="7" id="KW-0274">FAD</keyword>
<evidence type="ECO:0000259" key="13">
    <source>
        <dbReference type="PROSITE" id="PS51645"/>
    </source>
</evidence>
<dbReference type="InterPro" id="IPR036134">
    <property type="entry name" value="Crypto/Photolyase_FAD-like_sf"/>
</dbReference>
<dbReference type="GO" id="GO:0000719">
    <property type="term" value="P:photoreactive repair"/>
    <property type="evidence" value="ECO:0007669"/>
    <property type="project" value="TreeGrafter"/>
</dbReference>
<evidence type="ECO:0000256" key="7">
    <source>
        <dbReference type="ARBA" id="ARBA00022827"/>
    </source>
</evidence>
<dbReference type="PROSITE" id="PS01084">
    <property type="entry name" value="DNA_PHOTOLYASES_2_2"/>
    <property type="match status" value="1"/>
</dbReference>
<evidence type="ECO:0000256" key="2">
    <source>
        <dbReference type="ARBA" id="ARBA00006409"/>
    </source>
</evidence>
<dbReference type="EMBL" id="AXZF01000019">
    <property type="protein sequence ID" value="ERT69506.1"/>
    <property type="molecule type" value="Genomic_DNA"/>
</dbReference>
<keyword evidence="8" id="KW-0238">DNA-binding</keyword>
<evidence type="ECO:0000256" key="9">
    <source>
        <dbReference type="ARBA" id="ARBA00023204"/>
    </source>
</evidence>
<gene>
    <name evidence="14" type="ORF">HMPREF0202_00534</name>
</gene>
<dbReference type="Pfam" id="PF00875">
    <property type="entry name" value="DNA_photolyase"/>
    <property type="match status" value="1"/>
</dbReference>
<dbReference type="InterPro" id="IPR032673">
    <property type="entry name" value="DNA_photolyase_2_CS"/>
</dbReference>
<dbReference type="PANTHER" id="PTHR10211">
    <property type="entry name" value="DEOXYRIBODIPYRIMIDINE PHOTOLYASE"/>
    <property type="match status" value="1"/>
</dbReference>
<dbReference type="PANTHER" id="PTHR10211:SF0">
    <property type="entry name" value="DEOXYRIBODIPYRIMIDINE PHOTO-LYASE"/>
    <property type="match status" value="1"/>
</dbReference>
<proteinExistence type="inferred from homology"/>
<evidence type="ECO:0000256" key="8">
    <source>
        <dbReference type="ARBA" id="ARBA00023125"/>
    </source>
</evidence>
<dbReference type="FunFam" id="1.10.579.10:FF:000002">
    <property type="entry name" value="Deoxyribodipyrimidine photolyase"/>
    <property type="match status" value="1"/>
</dbReference>
<dbReference type="eggNOG" id="COG0415">
    <property type="taxonomic scope" value="Bacteria"/>
</dbReference>
<dbReference type="GO" id="GO:0003904">
    <property type="term" value="F:deoxyribodipyrimidine photo-lyase activity"/>
    <property type="evidence" value="ECO:0007669"/>
    <property type="project" value="UniProtKB-EC"/>
</dbReference>
<dbReference type="Gene3D" id="3.40.50.620">
    <property type="entry name" value="HUPs"/>
    <property type="match status" value="1"/>
</dbReference>
<evidence type="ECO:0000256" key="10">
    <source>
        <dbReference type="ARBA" id="ARBA00023239"/>
    </source>
</evidence>
<evidence type="ECO:0000256" key="6">
    <source>
        <dbReference type="ARBA" id="ARBA00022763"/>
    </source>
</evidence>
<keyword evidence="9" id="KW-0234">DNA repair</keyword>
<comment type="similarity">
    <text evidence="2">Belongs to the DNA photolyase class-2 family.</text>
</comment>
<comment type="catalytic activity">
    <reaction evidence="12">
        <text>cyclobutadipyrimidine (in DNA) = 2 pyrimidine residues (in DNA).</text>
        <dbReference type="EC" id="4.1.99.3"/>
    </reaction>
</comment>
<keyword evidence="10" id="KW-0456">Lyase</keyword>
<evidence type="ECO:0000313" key="14">
    <source>
        <dbReference type="EMBL" id="ERT69506.1"/>
    </source>
</evidence>
<dbReference type="PATRIC" id="fig|1319815.3.peg.510"/>
<dbReference type="Proteomes" id="UP000017081">
    <property type="component" value="Unassembled WGS sequence"/>
</dbReference>
<evidence type="ECO:0000256" key="3">
    <source>
        <dbReference type="ARBA" id="ARBA00013149"/>
    </source>
</evidence>
<evidence type="ECO:0000256" key="12">
    <source>
        <dbReference type="ARBA" id="ARBA00033999"/>
    </source>
</evidence>
<comment type="cofactor">
    <cofactor evidence="1">
        <name>FAD</name>
        <dbReference type="ChEBI" id="CHEBI:57692"/>
    </cofactor>
</comment>
<dbReference type="RefSeq" id="WP_023050081.1">
    <property type="nucleotide sequence ID" value="NZ_CP173065.2"/>
</dbReference>
<dbReference type="SUPFAM" id="SSF48173">
    <property type="entry name" value="Cryptochrome/photolyase FAD-binding domain"/>
    <property type="match status" value="1"/>
</dbReference>
<evidence type="ECO:0000313" key="15">
    <source>
        <dbReference type="Proteomes" id="UP000017081"/>
    </source>
</evidence>
<dbReference type="InterPro" id="IPR014729">
    <property type="entry name" value="Rossmann-like_a/b/a_fold"/>
</dbReference>
<dbReference type="GO" id="GO:0003677">
    <property type="term" value="F:DNA binding"/>
    <property type="evidence" value="ECO:0007669"/>
    <property type="project" value="UniProtKB-KW"/>
</dbReference>
<dbReference type="EC" id="4.1.99.3" evidence="3"/>
<dbReference type="PROSITE" id="PS51645">
    <property type="entry name" value="PHR_CRY_ALPHA_BETA"/>
    <property type="match status" value="1"/>
</dbReference>
<reference evidence="14 15" key="1">
    <citation type="submission" date="2013-08" db="EMBL/GenBank/DDBJ databases">
        <authorList>
            <person name="Weinstock G."/>
            <person name="Sodergren E."/>
            <person name="Wylie T."/>
            <person name="Fulton L."/>
            <person name="Fulton R."/>
            <person name="Fronick C."/>
            <person name="O'Laughlin M."/>
            <person name="Godfrey J."/>
            <person name="Miner T."/>
            <person name="Herter B."/>
            <person name="Appelbaum E."/>
            <person name="Cordes M."/>
            <person name="Lek S."/>
            <person name="Wollam A."/>
            <person name="Pepin K.H."/>
            <person name="Palsikar V.B."/>
            <person name="Mitreva M."/>
            <person name="Wilson R.K."/>
        </authorList>
    </citation>
    <scope>NUCLEOTIDE SEQUENCE [LARGE SCALE GENOMIC DNA]</scope>
    <source>
        <strain evidence="14 15">ATCC BAA-474</strain>
    </source>
</reference>
<sequence>MSLFKDSRIKYLKNDKKAEGQHIIYWMQESQRTRYNFALNEAIYLSQKNKIPLYVVFNYLNSYPEASKRHYDFMLQGLKDVKESLDQKGIKFILLEGDPLENIIKVCKKAKVVIWDKSYLKNQKEVKEKLLKCIDSTILEIESNVIIPVELVSTKEEYSAKTLRDKYRKIETLNEESFNEEKYFFIENLDNVLEELDCSDKYIPKIKKNLDGGFLGGEREAVKILESFIKNDLKFYLNKGPDNERSSKLSPYLHFGQISPVEIKHNIEKLSNELINEKNSFLEEVIIRRELAINFVYYNKNYDNWLGITYEWAYKTLEKHANDKREYIYSEKELEEFKTHDKYWNACQKQMLDMGYMDSYMRMYWCKKILEWSLTPQKAYEIAIKLNNKYFYDGRDPNSYAGVAWCFGKHDRAWKEREVFGKVRYMNSDGLKRKFDIEKYVEKYLK</sequence>
<dbReference type="HOGENOM" id="CLU_026342_2_1_0"/>
<keyword evidence="15" id="KW-1185">Reference proteome</keyword>
<dbReference type="Gene3D" id="1.25.40.80">
    <property type="match status" value="1"/>
</dbReference>
<comment type="caution">
    <text evidence="14">The sequence shown here is derived from an EMBL/GenBank/DDBJ whole genome shotgun (WGS) entry which is preliminary data.</text>
</comment>
<dbReference type="InterPro" id="IPR036155">
    <property type="entry name" value="Crypto/Photolyase_N_sf"/>
</dbReference>
<accession>U7VDB4</accession>
<dbReference type="STRING" id="1319815.HMPREF0202_00534"/>
<evidence type="ECO:0000256" key="11">
    <source>
        <dbReference type="ARBA" id="ARBA00031671"/>
    </source>
</evidence>
<protein>
    <recommendedName>
        <fullName evidence="4">Deoxyribodipyrimidine photo-lyase</fullName>
        <ecNumber evidence="3">4.1.99.3</ecNumber>
    </recommendedName>
    <alternativeName>
        <fullName evidence="11">DNA photolyase</fullName>
    </alternativeName>
</protein>
<dbReference type="SUPFAM" id="SSF52425">
    <property type="entry name" value="Cryptochrome/photolyase, N-terminal domain"/>
    <property type="match status" value="1"/>
</dbReference>
<name>U7VDB4_9FUSO</name>
<evidence type="ECO:0000256" key="4">
    <source>
        <dbReference type="ARBA" id="ARBA00014046"/>
    </source>
</evidence>
<organism evidence="14 15">
    <name type="scientific">Cetobacterium somerae ATCC BAA-474</name>
    <dbReference type="NCBI Taxonomy" id="1319815"/>
    <lineage>
        <taxon>Bacteria</taxon>
        <taxon>Fusobacteriati</taxon>
        <taxon>Fusobacteriota</taxon>
        <taxon>Fusobacteriia</taxon>
        <taxon>Fusobacteriales</taxon>
        <taxon>Fusobacteriaceae</taxon>
        <taxon>Cetobacterium</taxon>
    </lineage>
</organism>
<evidence type="ECO:0000256" key="1">
    <source>
        <dbReference type="ARBA" id="ARBA00001974"/>
    </source>
</evidence>
<keyword evidence="6" id="KW-0227">DNA damage</keyword>
<dbReference type="InterPro" id="IPR052219">
    <property type="entry name" value="Photolyase_Class-2"/>
</dbReference>
<feature type="domain" description="Photolyase/cryptochrome alpha/beta" evidence="13">
    <location>
        <begin position="21"/>
        <end position="149"/>
    </location>
</feature>